<feature type="compositionally biased region" description="Basic and acidic residues" evidence="1">
    <location>
        <begin position="524"/>
        <end position="538"/>
    </location>
</feature>
<dbReference type="GO" id="GO:0008289">
    <property type="term" value="F:lipid binding"/>
    <property type="evidence" value="ECO:0007669"/>
    <property type="project" value="TreeGrafter"/>
</dbReference>
<dbReference type="Gene3D" id="1.20.1270.60">
    <property type="entry name" value="Arfaptin homology (AH) domain/BAR domain"/>
    <property type="match status" value="1"/>
</dbReference>
<feature type="compositionally biased region" description="Low complexity" evidence="1">
    <location>
        <begin position="361"/>
        <end position="416"/>
    </location>
</feature>
<dbReference type="STRING" id="1314674.A0A0D7BQJ3"/>
<dbReference type="GO" id="GO:0070941">
    <property type="term" value="P:eisosome assembly"/>
    <property type="evidence" value="ECO:0007669"/>
    <property type="project" value="TreeGrafter"/>
</dbReference>
<sequence length="564" mass="59779">MPFPSFADIKDKATTAIQASPLGSHLPSGNRPTSPDAAAQPSANEAAGGSGRSHTFGALHHQLRALGQQYTSSSPAQRIITSSKGVAIDSDSLARDSKTVSKELYTWGQTEPEDLKDVTDRLAYLNYLAGSLAGTLAEKLDAARTPFKQLRDAETALAPRRNIRTGFATQITRLESDNAKSTYDKKIADLKAQLQKAEYDDEPQEREILLLKRKAVRESEQLKWEAFREYAEKLALVSQSAPAIIDALPVVPPSPKQPYNGAHATGAARASLQRALDNYQTGHVVLPVVTASPTSLSRSDTMSFGDSHASELDEMHRAGSDMTFAANPSIPMTPPLESTEGKHASSGGVQLHDPPVPKPSSSPVSIPHKSQSPPIDPLALNNSPAPIPASSSPLAATTPLSPGPLSHSISESSALSPGSTTVPLAVPQPEKPVTSLPPVTPTMAETGVPVIAGEQGPGPATGSLSKLREEKLASPPAPFGSTEARRESISGKTGPAAFESAEDEKKRLAQEYSVAGQATPTPTLRDEEKARIERERLARGPSTTSRVQGEEPKDGEELPPYQDM</sequence>
<dbReference type="InterPro" id="IPR028245">
    <property type="entry name" value="PIL1/LSP1"/>
</dbReference>
<evidence type="ECO:0000313" key="3">
    <source>
        <dbReference type="Proteomes" id="UP000054007"/>
    </source>
</evidence>
<dbReference type="AlphaFoldDB" id="A0A0D7BQJ3"/>
<dbReference type="EMBL" id="KN880440">
    <property type="protein sequence ID" value="KIY72803.1"/>
    <property type="molecule type" value="Genomic_DNA"/>
</dbReference>
<dbReference type="Proteomes" id="UP000054007">
    <property type="component" value="Unassembled WGS sequence"/>
</dbReference>
<dbReference type="PANTHER" id="PTHR31962">
    <property type="entry name" value="SPHINGOLIPID LONG CHAIN BASE-RESPONSIVE PROTEIN PIL1"/>
    <property type="match status" value="1"/>
</dbReference>
<dbReference type="PANTHER" id="PTHR31962:SF1">
    <property type="entry name" value="SPHINGOLIPID LONG CHAIN BASE-RESPONSIVE PROTEIN PIL1"/>
    <property type="match status" value="1"/>
</dbReference>
<dbReference type="OrthoDB" id="5599269at2759"/>
<evidence type="ECO:0008006" key="4">
    <source>
        <dbReference type="Google" id="ProtNLM"/>
    </source>
</evidence>
<accession>A0A0D7BQJ3</accession>
<dbReference type="Pfam" id="PF13805">
    <property type="entry name" value="Pil1"/>
    <property type="match status" value="1"/>
</dbReference>
<dbReference type="GO" id="GO:0005886">
    <property type="term" value="C:plasma membrane"/>
    <property type="evidence" value="ECO:0007669"/>
    <property type="project" value="TreeGrafter"/>
</dbReference>
<evidence type="ECO:0000313" key="2">
    <source>
        <dbReference type="EMBL" id="KIY72803.1"/>
    </source>
</evidence>
<dbReference type="GO" id="GO:0036286">
    <property type="term" value="C:eisosome filament"/>
    <property type="evidence" value="ECO:0007669"/>
    <property type="project" value="TreeGrafter"/>
</dbReference>
<protein>
    <recommendedName>
        <fullName evidence="4">Sphingolipid long chain base-responsive protein LSP1</fullName>
    </recommendedName>
</protein>
<name>A0A0D7BQJ3_9AGAR</name>
<dbReference type="GO" id="GO:0006897">
    <property type="term" value="P:endocytosis"/>
    <property type="evidence" value="ECO:0007669"/>
    <property type="project" value="TreeGrafter"/>
</dbReference>
<proteinExistence type="predicted"/>
<reference evidence="2 3" key="1">
    <citation type="journal article" date="2015" name="Fungal Genet. Biol.">
        <title>Evolution of novel wood decay mechanisms in Agaricales revealed by the genome sequences of Fistulina hepatica and Cylindrobasidium torrendii.</title>
        <authorList>
            <person name="Floudas D."/>
            <person name="Held B.W."/>
            <person name="Riley R."/>
            <person name="Nagy L.G."/>
            <person name="Koehler G."/>
            <person name="Ransdell A.S."/>
            <person name="Younus H."/>
            <person name="Chow J."/>
            <person name="Chiniquy J."/>
            <person name="Lipzen A."/>
            <person name="Tritt A."/>
            <person name="Sun H."/>
            <person name="Haridas S."/>
            <person name="LaButti K."/>
            <person name="Ohm R.A."/>
            <person name="Kues U."/>
            <person name="Blanchette R.A."/>
            <person name="Grigoriev I.V."/>
            <person name="Minto R.E."/>
            <person name="Hibbett D.S."/>
        </authorList>
    </citation>
    <scope>NUCLEOTIDE SEQUENCE [LARGE SCALE GENOMIC DNA]</scope>
    <source>
        <strain evidence="2 3">FP15055 ss-10</strain>
    </source>
</reference>
<feature type="region of interest" description="Disordered" evidence="1">
    <location>
        <begin position="1"/>
        <end position="55"/>
    </location>
</feature>
<keyword evidence="3" id="KW-1185">Reference proteome</keyword>
<gene>
    <name evidence="2" type="ORF">CYLTODRAFT_417581</name>
</gene>
<evidence type="ECO:0000256" key="1">
    <source>
        <dbReference type="SAM" id="MobiDB-lite"/>
    </source>
</evidence>
<organism evidence="2 3">
    <name type="scientific">Cylindrobasidium torrendii FP15055 ss-10</name>
    <dbReference type="NCBI Taxonomy" id="1314674"/>
    <lineage>
        <taxon>Eukaryota</taxon>
        <taxon>Fungi</taxon>
        <taxon>Dikarya</taxon>
        <taxon>Basidiomycota</taxon>
        <taxon>Agaricomycotina</taxon>
        <taxon>Agaricomycetes</taxon>
        <taxon>Agaricomycetidae</taxon>
        <taxon>Agaricales</taxon>
        <taxon>Marasmiineae</taxon>
        <taxon>Physalacriaceae</taxon>
        <taxon>Cylindrobasidium</taxon>
    </lineage>
</organism>
<feature type="region of interest" description="Disordered" evidence="1">
    <location>
        <begin position="323"/>
        <end position="564"/>
    </location>
</feature>
<dbReference type="InterPro" id="IPR027267">
    <property type="entry name" value="AH/BAR_dom_sf"/>
</dbReference>